<gene>
    <name evidence="1" type="ORF">AWN68_02190</name>
</gene>
<dbReference type="STRING" id="296218.AWN68_02190"/>
<proteinExistence type="predicted"/>
<evidence type="ECO:0000313" key="2">
    <source>
        <dbReference type="Proteomes" id="UP000075615"/>
    </source>
</evidence>
<reference evidence="1 2" key="1">
    <citation type="submission" date="2016-01" db="EMBL/GenBank/DDBJ databases">
        <title>Genome sequencing of Roseivirga echinicomitans KMM 6058.</title>
        <authorList>
            <person name="Selvaratnam C."/>
            <person name="Thevarajoo S."/>
            <person name="Goh K.M."/>
            <person name="Ee R."/>
            <person name="Chan K.-G."/>
            <person name="Chong C.S."/>
        </authorList>
    </citation>
    <scope>NUCLEOTIDE SEQUENCE [LARGE SCALE GENOMIC DNA]</scope>
    <source>
        <strain evidence="1 2">KMM 6058</strain>
    </source>
</reference>
<keyword evidence="2" id="KW-1185">Reference proteome</keyword>
<dbReference type="AlphaFoldDB" id="A0A150XYF4"/>
<name>A0A150XYF4_9BACT</name>
<accession>A0A150XYF4</accession>
<dbReference type="EMBL" id="LRDB01000001">
    <property type="protein sequence ID" value="KYG83635.1"/>
    <property type="molecule type" value="Genomic_DNA"/>
</dbReference>
<dbReference type="Proteomes" id="UP000075615">
    <property type="component" value="Unassembled WGS sequence"/>
</dbReference>
<evidence type="ECO:0000313" key="1">
    <source>
        <dbReference type="EMBL" id="KYG83635.1"/>
    </source>
</evidence>
<protein>
    <submittedName>
        <fullName evidence="1">Uncharacterized protein</fullName>
    </submittedName>
</protein>
<sequence length="104" mass="11962">MDFVLINVDNFAVLWKTLFDFNQSLFCLKIFSVIDFRKPISEPETQLSAEASIVFSVVRVDSNRNANSSISNHLNVNPILRSYEHVILLYLASIKTEVKTIWLL</sequence>
<organism evidence="1 2">
    <name type="scientific">Roseivirga echinicomitans</name>
    <dbReference type="NCBI Taxonomy" id="296218"/>
    <lineage>
        <taxon>Bacteria</taxon>
        <taxon>Pseudomonadati</taxon>
        <taxon>Bacteroidota</taxon>
        <taxon>Cytophagia</taxon>
        <taxon>Cytophagales</taxon>
        <taxon>Roseivirgaceae</taxon>
        <taxon>Roseivirga</taxon>
    </lineage>
</organism>
<comment type="caution">
    <text evidence="1">The sequence shown here is derived from an EMBL/GenBank/DDBJ whole genome shotgun (WGS) entry which is preliminary data.</text>
</comment>